<accession>A0AAD2DU91</accession>
<protein>
    <submittedName>
        <fullName evidence="1">Uncharacterized protein</fullName>
    </submittedName>
</protein>
<evidence type="ECO:0000313" key="1">
    <source>
        <dbReference type="EMBL" id="CAI9763585.1"/>
    </source>
</evidence>
<proteinExistence type="predicted"/>
<sequence>MSTKLSLFGTTPFSFHTELPSTSSKIPVISHSPLILPSNHSHTLRPKKSTGVLASCVTAAKAEVEVEVAEGYTVTQFCDKIIDVFLNEKPKSRDWKRFLVLREEWKKYSESFYSRCKNRANADNDSGMKQKLIELSRKVKKIDDGWGWGWGGDGDGDGCNFHFKLHPA</sequence>
<dbReference type="GO" id="GO:0009535">
    <property type="term" value="C:chloroplast thylakoid membrane"/>
    <property type="evidence" value="ECO:0007669"/>
    <property type="project" value="TreeGrafter"/>
</dbReference>
<gene>
    <name evidence="1" type="ORF">FPE_LOCUS11015</name>
</gene>
<organism evidence="1 2">
    <name type="scientific">Fraxinus pennsylvanica</name>
    <dbReference type="NCBI Taxonomy" id="56036"/>
    <lineage>
        <taxon>Eukaryota</taxon>
        <taxon>Viridiplantae</taxon>
        <taxon>Streptophyta</taxon>
        <taxon>Embryophyta</taxon>
        <taxon>Tracheophyta</taxon>
        <taxon>Spermatophyta</taxon>
        <taxon>Magnoliopsida</taxon>
        <taxon>eudicotyledons</taxon>
        <taxon>Gunneridae</taxon>
        <taxon>Pentapetalae</taxon>
        <taxon>asterids</taxon>
        <taxon>lamiids</taxon>
        <taxon>Lamiales</taxon>
        <taxon>Oleaceae</taxon>
        <taxon>Oleeae</taxon>
        <taxon>Fraxinus</taxon>
    </lineage>
</organism>
<keyword evidence="2" id="KW-1185">Reference proteome</keyword>
<dbReference type="Proteomes" id="UP000834106">
    <property type="component" value="Chromosome 6"/>
</dbReference>
<dbReference type="GO" id="GO:0009941">
    <property type="term" value="C:chloroplast envelope"/>
    <property type="evidence" value="ECO:0007669"/>
    <property type="project" value="TreeGrafter"/>
</dbReference>
<dbReference type="InterPro" id="IPR040320">
    <property type="entry name" value="At4g37920-like"/>
</dbReference>
<reference evidence="1" key="1">
    <citation type="submission" date="2023-05" db="EMBL/GenBank/DDBJ databases">
        <authorList>
            <person name="Huff M."/>
        </authorList>
    </citation>
    <scope>NUCLEOTIDE SEQUENCE</scope>
</reference>
<name>A0AAD2DU91_9LAMI</name>
<evidence type="ECO:0000313" key="2">
    <source>
        <dbReference type="Proteomes" id="UP000834106"/>
    </source>
</evidence>
<dbReference type="EMBL" id="OU503041">
    <property type="protein sequence ID" value="CAI9763585.1"/>
    <property type="molecule type" value="Genomic_DNA"/>
</dbReference>
<dbReference type="PANTHER" id="PTHR31755:SF2">
    <property type="entry name" value="OS08G0320800 PROTEIN"/>
    <property type="match status" value="1"/>
</dbReference>
<dbReference type="PANTHER" id="PTHR31755">
    <property type="entry name" value="FOLATE RECEPTOR-LIKE"/>
    <property type="match status" value="1"/>
</dbReference>
<dbReference type="AlphaFoldDB" id="A0AAD2DU91"/>